<keyword evidence="2" id="KW-1185">Reference proteome</keyword>
<accession>F4QDT1</accession>
<dbReference type="RefSeq" id="XP_004350586.1">
    <property type="nucleotide sequence ID" value="XM_004350535.1"/>
</dbReference>
<evidence type="ECO:0008006" key="3">
    <source>
        <dbReference type="Google" id="ProtNLM"/>
    </source>
</evidence>
<protein>
    <recommendedName>
        <fullName evidence="3">Tetratricopeptide-like helical domain-containing protein</fullName>
    </recommendedName>
</protein>
<dbReference type="AlphaFoldDB" id="F4QDT1"/>
<proteinExistence type="predicted"/>
<sequence length="441" mass="50763">MINSSKRLLNVFTKISSNSGYLRSSSSTLIRTKHSSSSSSSSSSTSLFNKFKQQTIENQQQQQQRTIFYSSYITNTTNYKPIKNDEIFSEILESKRYEEYGNYEASRSILVRAKDMVEKTLGMKHPITINVLFRLINAEMAIGGLDAAQKHCQTILDRINVNEDIEYSIPSIYNLILCHQYKGDLEQAAKVSDLLVEIATKRNDWELCVGSILNKAIILSLGCRDVESKEIFDQCIALLHDKLDAKNHLNESVYGNFASFLHSIEIDKEAEAYYMMAEQSAKDNNNDKELVNILTNYTEFLYDSGQFDECETMLKEASAKAEQVYGRESPKVASIIFIMARLYRAKENPTWAEGFFNKCISIFEHYRSQSKHQSMLTKKENEAVPSFEPGKREIELRTNKEVDIEYGNVLWEYAQMLREKGRQHEAMNIEERARRLNSIDD</sequence>
<dbReference type="InterPro" id="IPR011990">
    <property type="entry name" value="TPR-like_helical_dom_sf"/>
</dbReference>
<dbReference type="SUPFAM" id="SSF48452">
    <property type="entry name" value="TPR-like"/>
    <property type="match status" value="2"/>
</dbReference>
<dbReference type="Proteomes" id="UP000007797">
    <property type="component" value="Unassembled WGS sequence"/>
</dbReference>
<evidence type="ECO:0000313" key="1">
    <source>
        <dbReference type="EMBL" id="EGG13878.1"/>
    </source>
</evidence>
<gene>
    <name evidence="1" type="ORF">DFA_11639</name>
</gene>
<name>F4QDT1_CACFS</name>
<evidence type="ECO:0000313" key="2">
    <source>
        <dbReference type="Proteomes" id="UP000007797"/>
    </source>
</evidence>
<reference evidence="2" key="1">
    <citation type="journal article" date="2011" name="Genome Res.">
        <title>Phylogeny-wide analysis of social amoeba genomes highlights ancient origins for complex intercellular communication.</title>
        <authorList>
            <person name="Heidel A.J."/>
            <person name="Lawal H.M."/>
            <person name="Felder M."/>
            <person name="Schilde C."/>
            <person name="Helps N.R."/>
            <person name="Tunggal B."/>
            <person name="Rivero F."/>
            <person name="John U."/>
            <person name="Schleicher M."/>
            <person name="Eichinger L."/>
            <person name="Platzer M."/>
            <person name="Noegel A.A."/>
            <person name="Schaap P."/>
            <person name="Gloeckner G."/>
        </authorList>
    </citation>
    <scope>NUCLEOTIDE SEQUENCE [LARGE SCALE GENOMIC DNA]</scope>
    <source>
        <strain evidence="2">SH3</strain>
    </source>
</reference>
<dbReference type="OrthoDB" id="626167at2759"/>
<dbReference type="EMBL" id="GL883029">
    <property type="protein sequence ID" value="EGG13878.1"/>
    <property type="molecule type" value="Genomic_DNA"/>
</dbReference>
<dbReference type="KEGG" id="dfa:DFA_11639"/>
<organism evidence="1 2">
    <name type="scientific">Cavenderia fasciculata</name>
    <name type="common">Slime mold</name>
    <name type="synonym">Dictyostelium fasciculatum</name>
    <dbReference type="NCBI Taxonomy" id="261658"/>
    <lineage>
        <taxon>Eukaryota</taxon>
        <taxon>Amoebozoa</taxon>
        <taxon>Evosea</taxon>
        <taxon>Eumycetozoa</taxon>
        <taxon>Dictyostelia</taxon>
        <taxon>Acytosteliales</taxon>
        <taxon>Cavenderiaceae</taxon>
        <taxon>Cavenderia</taxon>
    </lineage>
</organism>
<dbReference type="OMA" id="CITIFED"/>
<dbReference type="Gene3D" id="1.25.40.10">
    <property type="entry name" value="Tetratricopeptide repeat domain"/>
    <property type="match status" value="2"/>
</dbReference>
<dbReference type="Pfam" id="PF13424">
    <property type="entry name" value="TPR_12"/>
    <property type="match status" value="1"/>
</dbReference>
<dbReference type="GeneID" id="14865280"/>